<dbReference type="Gene3D" id="1.25.40.10">
    <property type="entry name" value="Tetratricopeptide repeat domain"/>
    <property type="match status" value="1"/>
</dbReference>
<feature type="repeat" description="PPR" evidence="2">
    <location>
        <begin position="87"/>
        <end position="121"/>
    </location>
</feature>
<evidence type="ECO:0008006" key="5">
    <source>
        <dbReference type="Google" id="ProtNLM"/>
    </source>
</evidence>
<accession>A0ABN9TYF9</accession>
<dbReference type="NCBIfam" id="TIGR00756">
    <property type="entry name" value="PPR"/>
    <property type="match status" value="2"/>
</dbReference>
<evidence type="ECO:0000256" key="2">
    <source>
        <dbReference type="PROSITE-ProRule" id="PRU00708"/>
    </source>
</evidence>
<keyword evidence="1" id="KW-0677">Repeat</keyword>
<dbReference type="Pfam" id="PF13812">
    <property type="entry name" value="PPR_3"/>
    <property type="match status" value="1"/>
</dbReference>
<protein>
    <recommendedName>
        <fullName evidence="5">Pentatricopeptide repeat-containing protein</fullName>
    </recommendedName>
</protein>
<organism evidence="3 4">
    <name type="scientific">Prorocentrum cordatum</name>
    <dbReference type="NCBI Taxonomy" id="2364126"/>
    <lineage>
        <taxon>Eukaryota</taxon>
        <taxon>Sar</taxon>
        <taxon>Alveolata</taxon>
        <taxon>Dinophyceae</taxon>
        <taxon>Prorocentrales</taxon>
        <taxon>Prorocentraceae</taxon>
        <taxon>Prorocentrum</taxon>
    </lineage>
</organism>
<feature type="non-terminal residue" evidence="3">
    <location>
        <position position="165"/>
    </location>
</feature>
<dbReference type="EMBL" id="CAUYUJ010015229">
    <property type="protein sequence ID" value="CAK0851352.1"/>
    <property type="molecule type" value="Genomic_DNA"/>
</dbReference>
<feature type="repeat" description="PPR" evidence="2">
    <location>
        <begin position="123"/>
        <end position="157"/>
    </location>
</feature>
<dbReference type="PANTHER" id="PTHR47447">
    <property type="entry name" value="OS03G0856100 PROTEIN"/>
    <property type="match status" value="1"/>
</dbReference>
<proteinExistence type="predicted"/>
<dbReference type="InterPro" id="IPR011990">
    <property type="entry name" value="TPR-like_helical_dom_sf"/>
</dbReference>
<evidence type="ECO:0000313" key="4">
    <source>
        <dbReference type="Proteomes" id="UP001189429"/>
    </source>
</evidence>
<dbReference type="PROSITE" id="PS51375">
    <property type="entry name" value="PPR"/>
    <property type="match status" value="2"/>
</dbReference>
<name>A0ABN9TYF9_9DINO</name>
<dbReference type="Proteomes" id="UP001189429">
    <property type="component" value="Unassembled WGS sequence"/>
</dbReference>
<reference evidence="3" key="1">
    <citation type="submission" date="2023-10" db="EMBL/GenBank/DDBJ databases">
        <authorList>
            <person name="Chen Y."/>
            <person name="Shah S."/>
            <person name="Dougan E. K."/>
            <person name="Thang M."/>
            <person name="Chan C."/>
        </authorList>
    </citation>
    <scope>NUCLEOTIDE SEQUENCE [LARGE SCALE GENOMIC DNA]</scope>
</reference>
<dbReference type="PANTHER" id="PTHR47447:SF17">
    <property type="entry name" value="OS12G0638900 PROTEIN"/>
    <property type="match status" value="1"/>
</dbReference>
<dbReference type="InterPro" id="IPR002885">
    <property type="entry name" value="PPR_rpt"/>
</dbReference>
<gene>
    <name evidence="3" type="ORF">PCOR1329_LOCUS43517</name>
</gene>
<keyword evidence="4" id="KW-1185">Reference proteome</keyword>
<evidence type="ECO:0000256" key="1">
    <source>
        <dbReference type="ARBA" id="ARBA00022737"/>
    </source>
</evidence>
<sequence>MERGAEHSIRSFSITLECRSGLSHGNCRRMQRQPVAAGVGATRRDARGEAGGRLSYSAGISACEKGEQWQQSLALLCDMRETKLEFDGISCTAVISACEKGEQWQRALALLREMWETKLVPNVIFSYSAGISACEKGEQWQRALALLSEMQEAKLEPDVISTTML</sequence>
<comment type="caution">
    <text evidence="3">The sequence shown here is derived from an EMBL/GenBank/DDBJ whole genome shotgun (WGS) entry which is preliminary data.</text>
</comment>
<evidence type="ECO:0000313" key="3">
    <source>
        <dbReference type="EMBL" id="CAK0851352.1"/>
    </source>
</evidence>